<protein>
    <recommendedName>
        <fullName evidence="1">DUF1989 domain-containing protein</fullName>
    </recommendedName>
</protein>
<comment type="caution">
    <text evidence="2">The sequence shown here is derived from an EMBL/GenBank/DDBJ whole genome shotgun (WGS) entry which is preliminary data.</text>
</comment>
<dbReference type="Pfam" id="PF09347">
    <property type="entry name" value="DUF1989"/>
    <property type="match status" value="1"/>
</dbReference>
<keyword evidence="3" id="KW-1185">Reference proteome</keyword>
<dbReference type="PANTHER" id="PTHR31527:SF0">
    <property type="entry name" value="RE64534P"/>
    <property type="match status" value="1"/>
</dbReference>
<name>A0A3A6PYV3_9EURY</name>
<organism evidence="2 3">
    <name type="scientific">Halonotius pteroides</name>
    <dbReference type="NCBI Taxonomy" id="268735"/>
    <lineage>
        <taxon>Archaea</taxon>
        <taxon>Methanobacteriati</taxon>
        <taxon>Methanobacteriota</taxon>
        <taxon>Stenosarchaea group</taxon>
        <taxon>Halobacteria</taxon>
        <taxon>Halobacteriales</taxon>
        <taxon>Haloferacaceae</taxon>
        <taxon>Halonotius</taxon>
    </lineage>
</organism>
<reference evidence="2 3" key="1">
    <citation type="submission" date="2018-06" db="EMBL/GenBank/DDBJ databases">
        <title>Halonotius sp. F13-13 a new haloarchaeeon isolated from a solar saltern from Isla Cristina, Huelva, Spain.</title>
        <authorList>
            <person name="Duran-Viseras A."/>
            <person name="Sanchez-Porro C."/>
            <person name="Ventosa A."/>
        </authorList>
    </citation>
    <scope>NUCLEOTIDE SEQUENCE [LARGE SCALE GENOMIC DNA]</scope>
    <source>
        <strain evidence="2 3">CECT 7525</strain>
    </source>
</reference>
<proteinExistence type="predicted"/>
<sequence length="205" mass="22329">MGKHNIPKMSGISFKIDEGDTFDVINPEGEQIADLVAFTQADDDEKFSQSYTRYLSSLRVSAGDSLYTTEGNPILTILKDDCGVHDLLYAPCNEWLLDQDRYAGDAPGGCRENLWLSLKPKGFDEADIPDTLNIFQKSTVSEQKFMNVHRSPAEPGDTVTFEADQDAIIAVSSCSAASESNGDELTGIDVVVPDDSTVHEASVLD</sequence>
<dbReference type="EMBL" id="QMDW01000037">
    <property type="protein sequence ID" value="RJX47676.1"/>
    <property type="molecule type" value="Genomic_DNA"/>
</dbReference>
<gene>
    <name evidence="2" type="ORF">DP106_14375</name>
</gene>
<accession>A0A3A6PYV3</accession>
<evidence type="ECO:0000259" key="1">
    <source>
        <dbReference type="Pfam" id="PF09347"/>
    </source>
</evidence>
<feature type="domain" description="DUF1989" evidence="1">
    <location>
        <begin position="5"/>
        <end position="168"/>
    </location>
</feature>
<evidence type="ECO:0000313" key="2">
    <source>
        <dbReference type="EMBL" id="RJX47676.1"/>
    </source>
</evidence>
<dbReference type="PANTHER" id="PTHR31527">
    <property type="entry name" value="RE64534P"/>
    <property type="match status" value="1"/>
</dbReference>
<dbReference type="AlphaFoldDB" id="A0A3A6PYV3"/>
<dbReference type="Proteomes" id="UP000281564">
    <property type="component" value="Unassembled WGS sequence"/>
</dbReference>
<evidence type="ECO:0000313" key="3">
    <source>
        <dbReference type="Proteomes" id="UP000281564"/>
    </source>
</evidence>
<dbReference type="InterPro" id="IPR018959">
    <property type="entry name" value="DUF1989"/>
</dbReference>